<reference evidence="4" key="1">
    <citation type="journal article" date="2017" name="Appl. Environ. Microbiol.">
        <title>Molecular characterization of an Endozoicomonas-like organism causing infection in king scallop Pecten maximus L.</title>
        <authorList>
            <person name="Cano I."/>
            <person name="van Aerle R."/>
            <person name="Ross S."/>
            <person name="Verner-Jeffreys D.W."/>
            <person name="Paley R.K."/>
            <person name="Rimmer G."/>
            <person name="Ryder D."/>
            <person name="Hooper P."/>
            <person name="Stone D."/>
            <person name="Feist S.W."/>
        </authorList>
    </citation>
    <scope>NUCLEOTIDE SEQUENCE</scope>
</reference>
<dbReference type="InterPro" id="IPR016181">
    <property type="entry name" value="Acyl_CoA_acyltransferase"/>
</dbReference>
<proteinExistence type="predicted"/>
<dbReference type="PANTHER" id="PTHR43800:SF1">
    <property type="entry name" value="PEPTIDYL-LYSINE N-ACETYLTRANSFERASE YJAB"/>
    <property type="match status" value="1"/>
</dbReference>
<protein>
    <submittedName>
        <fullName evidence="4">Putative N-acetyltransferase YjaB</fullName>
        <ecNumber evidence="4">2.3.1.-</ecNumber>
    </submittedName>
</protein>
<dbReference type="PROSITE" id="PS51186">
    <property type="entry name" value="GNAT"/>
    <property type="match status" value="1"/>
</dbReference>
<evidence type="ECO:0000313" key="4">
    <source>
        <dbReference type="EMBL" id="PJE79809.1"/>
    </source>
</evidence>
<keyword evidence="1 4" id="KW-0808">Transferase</keyword>
<accession>A0A2H9T9D1</accession>
<dbReference type="InterPro" id="IPR000182">
    <property type="entry name" value="GNAT_dom"/>
</dbReference>
<feature type="domain" description="N-acetyltransferase" evidence="3">
    <location>
        <begin position="1"/>
        <end position="71"/>
    </location>
</feature>
<dbReference type="EMBL" id="NSIT01000046">
    <property type="protein sequence ID" value="PJE79809.1"/>
    <property type="molecule type" value="Genomic_DNA"/>
</dbReference>
<dbReference type="SUPFAM" id="SSF55729">
    <property type="entry name" value="Acyl-CoA N-acyltransferases (Nat)"/>
    <property type="match status" value="1"/>
</dbReference>
<evidence type="ECO:0000256" key="1">
    <source>
        <dbReference type="ARBA" id="ARBA00022679"/>
    </source>
</evidence>
<dbReference type="Pfam" id="PF13673">
    <property type="entry name" value="Acetyltransf_10"/>
    <property type="match status" value="1"/>
</dbReference>
<evidence type="ECO:0000256" key="2">
    <source>
        <dbReference type="ARBA" id="ARBA00023315"/>
    </source>
</evidence>
<dbReference type="EC" id="2.3.1.-" evidence="4"/>
<dbReference type="GO" id="GO:0016747">
    <property type="term" value="F:acyltransferase activity, transferring groups other than amino-acyl groups"/>
    <property type="evidence" value="ECO:0007669"/>
    <property type="project" value="InterPro"/>
</dbReference>
<organism evidence="4">
    <name type="scientific">invertebrate metagenome</name>
    <dbReference type="NCBI Taxonomy" id="1711999"/>
    <lineage>
        <taxon>unclassified sequences</taxon>
        <taxon>metagenomes</taxon>
        <taxon>organismal metagenomes</taxon>
    </lineage>
</organism>
<keyword evidence="2 4" id="KW-0012">Acyltransferase</keyword>
<comment type="caution">
    <text evidence="4">The sequence shown here is derived from an EMBL/GenBank/DDBJ whole genome shotgun (WGS) entry which is preliminary data.</text>
</comment>
<dbReference type="AlphaFoldDB" id="A0A2H9T9D1"/>
<evidence type="ECO:0000259" key="3">
    <source>
        <dbReference type="PROSITE" id="PS51186"/>
    </source>
</evidence>
<dbReference type="CDD" id="cd04301">
    <property type="entry name" value="NAT_SF"/>
    <property type="match status" value="1"/>
</dbReference>
<gene>
    <name evidence="4" type="primary">yjaB</name>
    <name evidence="4" type="ORF">CI610_01204</name>
</gene>
<dbReference type="Gene3D" id="3.40.630.30">
    <property type="match status" value="1"/>
</dbReference>
<sequence>MLFVAPEHFGNGIGKKLLQYVINELDVEKVDVNEQNLHARKFYEHMGFHFISRSPVDSCGKPYPILHMELN</sequence>
<name>A0A2H9T9D1_9ZZZZ</name>
<dbReference type="PANTHER" id="PTHR43800">
    <property type="entry name" value="PEPTIDYL-LYSINE N-ACETYLTRANSFERASE YJAB"/>
    <property type="match status" value="1"/>
</dbReference>